<dbReference type="PANTHER" id="PTHR22749:SF6">
    <property type="entry name" value="RIBOFLAVIN KINASE"/>
    <property type="match status" value="1"/>
</dbReference>
<evidence type="ECO:0000256" key="2">
    <source>
        <dbReference type="ARBA" id="ARBA00022630"/>
    </source>
</evidence>
<dbReference type="Pfam" id="PF01687">
    <property type="entry name" value="Flavokinase"/>
    <property type="match status" value="1"/>
</dbReference>
<dbReference type="AlphaFoldDB" id="A0A0G1XVS2"/>
<dbReference type="InterPro" id="IPR023465">
    <property type="entry name" value="Riboflavin_kinase_dom_sf"/>
</dbReference>
<dbReference type="GO" id="GO:0005524">
    <property type="term" value="F:ATP binding"/>
    <property type="evidence" value="ECO:0007669"/>
    <property type="project" value="UniProtKB-KW"/>
</dbReference>
<dbReference type="EC" id="2.7.1.26" evidence="1"/>
<accession>A0A0G1XVS2</accession>
<keyword evidence="2" id="KW-0285">Flavoprotein</keyword>
<organism evidence="9 10">
    <name type="scientific">Candidatus Uhrbacteria bacterium GW2011_GWC2_53_7</name>
    <dbReference type="NCBI Taxonomy" id="1618986"/>
    <lineage>
        <taxon>Bacteria</taxon>
        <taxon>Candidatus Uhriibacteriota</taxon>
    </lineage>
</organism>
<proteinExistence type="predicted"/>
<evidence type="ECO:0000256" key="4">
    <source>
        <dbReference type="ARBA" id="ARBA00022679"/>
    </source>
</evidence>
<keyword evidence="6" id="KW-0067">ATP-binding</keyword>
<evidence type="ECO:0000256" key="3">
    <source>
        <dbReference type="ARBA" id="ARBA00022643"/>
    </source>
</evidence>
<evidence type="ECO:0000313" key="9">
    <source>
        <dbReference type="EMBL" id="KKW35071.1"/>
    </source>
</evidence>
<dbReference type="GO" id="GO:0008531">
    <property type="term" value="F:riboflavin kinase activity"/>
    <property type="evidence" value="ECO:0007669"/>
    <property type="project" value="UniProtKB-EC"/>
</dbReference>
<evidence type="ECO:0000256" key="1">
    <source>
        <dbReference type="ARBA" id="ARBA00012105"/>
    </source>
</evidence>
<dbReference type="EMBL" id="LCRN01000051">
    <property type="protein sequence ID" value="KKW35071.1"/>
    <property type="molecule type" value="Genomic_DNA"/>
</dbReference>
<comment type="catalytic activity">
    <reaction evidence="7">
        <text>riboflavin + ATP = FMN + ADP + H(+)</text>
        <dbReference type="Rhea" id="RHEA:14357"/>
        <dbReference type="ChEBI" id="CHEBI:15378"/>
        <dbReference type="ChEBI" id="CHEBI:30616"/>
        <dbReference type="ChEBI" id="CHEBI:57986"/>
        <dbReference type="ChEBI" id="CHEBI:58210"/>
        <dbReference type="ChEBI" id="CHEBI:456216"/>
        <dbReference type="EC" id="2.7.1.26"/>
    </reaction>
</comment>
<keyword evidence="5" id="KW-0547">Nucleotide-binding</keyword>
<dbReference type="InterPro" id="IPR023468">
    <property type="entry name" value="Riboflavin_kinase"/>
</dbReference>
<dbReference type="GO" id="GO:0009231">
    <property type="term" value="P:riboflavin biosynthetic process"/>
    <property type="evidence" value="ECO:0007669"/>
    <property type="project" value="InterPro"/>
</dbReference>
<dbReference type="GO" id="GO:0009398">
    <property type="term" value="P:FMN biosynthetic process"/>
    <property type="evidence" value="ECO:0007669"/>
    <property type="project" value="TreeGrafter"/>
</dbReference>
<reference evidence="9 10" key="1">
    <citation type="journal article" date="2015" name="Nature">
        <title>rRNA introns, odd ribosomes, and small enigmatic genomes across a large radiation of phyla.</title>
        <authorList>
            <person name="Brown C.T."/>
            <person name="Hug L.A."/>
            <person name="Thomas B.C."/>
            <person name="Sharon I."/>
            <person name="Castelle C.J."/>
            <person name="Singh A."/>
            <person name="Wilkins M.J."/>
            <person name="Williams K.H."/>
            <person name="Banfield J.F."/>
        </authorList>
    </citation>
    <scope>NUCLEOTIDE SEQUENCE [LARGE SCALE GENOMIC DNA]</scope>
</reference>
<keyword evidence="4" id="KW-0808">Transferase</keyword>
<evidence type="ECO:0000313" key="10">
    <source>
        <dbReference type="Proteomes" id="UP000033865"/>
    </source>
</evidence>
<dbReference type="InterPro" id="IPR015865">
    <property type="entry name" value="Riboflavin_kinase_bac/euk"/>
</dbReference>
<evidence type="ECO:0000256" key="6">
    <source>
        <dbReference type="ARBA" id="ARBA00022840"/>
    </source>
</evidence>
<feature type="domain" description="Riboflavin kinase" evidence="8">
    <location>
        <begin position="1"/>
        <end position="116"/>
    </location>
</feature>
<sequence length="117" mass="12858">MKFSGMVIEGDKRGTALGFPTANLDTNIDLDPGVYAVWVHHLGERLEGVLCFGVKDAAGDMKCEVHLLDYVGNLYGCKLSIEVVGGRLSEIQELPDQDALRRKIEQDILKARLVLTS</sequence>
<evidence type="ECO:0000256" key="5">
    <source>
        <dbReference type="ARBA" id="ARBA00022741"/>
    </source>
</evidence>
<keyword evidence="3" id="KW-0288">FMN</keyword>
<gene>
    <name evidence="9" type="ORF">UY82_C0051G0004</name>
</gene>
<comment type="caution">
    <text evidence="9">The sequence shown here is derived from an EMBL/GenBank/DDBJ whole genome shotgun (WGS) entry which is preliminary data.</text>
</comment>
<evidence type="ECO:0000259" key="8">
    <source>
        <dbReference type="SMART" id="SM00904"/>
    </source>
</evidence>
<dbReference type="Proteomes" id="UP000033865">
    <property type="component" value="Unassembled WGS sequence"/>
</dbReference>
<dbReference type="SUPFAM" id="SSF82114">
    <property type="entry name" value="Riboflavin kinase-like"/>
    <property type="match status" value="1"/>
</dbReference>
<dbReference type="SMART" id="SM00904">
    <property type="entry name" value="Flavokinase"/>
    <property type="match status" value="1"/>
</dbReference>
<protein>
    <recommendedName>
        <fullName evidence="1">riboflavin kinase</fullName>
        <ecNumber evidence="1">2.7.1.26</ecNumber>
    </recommendedName>
</protein>
<dbReference type="PANTHER" id="PTHR22749">
    <property type="entry name" value="RIBOFLAVIN KINASE/FMN ADENYLYLTRANSFERASE"/>
    <property type="match status" value="1"/>
</dbReference>
<dbReference type="Gene3D" id="2.40.30.30">
    <property type="entry name" value="Riboflavin kinase-like"/>
    <property type="match status" value="1"/>
</dbReference>
<name>A0A0G1XVS2_9BACT</name>
<evidence type="ECO:0000256" key="7">
    <source>
        <dbReference type="ARBA" id="ARBA00047880"/>
    </source>
</evidence>